<dbReference type="GO" id="GO:0008168">
    <property type="term" value="F:methyltransferase activity"/>
    <property type="evidence" value="ECO:0007669"/>
    <property type="project" value="UniProtKB-KW"/>
</dbReference>
<comment type="caution">
    <text evidence="4">The sequence shown here is derived from an EMBL/GenBank/DDBJ whole genome shotgun (WGS) entry which is preliminary data.</text>
</comment>
<dbReference type="SUPFAM" id="SSF53335">
    <property type="entry name" value="S-adenosyl-L-methionine-dependent methyltransferases"/>
    <property type="match status" value="1"/>
</dbReference>
<accession>A0A1L8V4I4</accession>
<dbReference type="InterPro" id="IPR041698">
    <property type="entry name" value="Methyltransf_25"/>
</dbReference>
<organism evidence="4 6">
    <name type="scientific">Enterococcus mundtii</name>
    <dbReference type="NCBI Taxonomy" id="53346"/>
    <lineage>
        <taxon>Bacteria</taxon>
        <taxon>Bacillati</taxon>
        <taxon>Bacillota</taxon>
        <taxon>Bacilli</taxon>
        <taxon>Lactobacillales</taxon>
        <taxon>Enterococcaceae</taxon>
        <taxon>Enterococcus</taxon>
    </lineage>
</organism>
<dbReference type="EMBL" id="PYGR01000019">
    <property type="protein sequence ID" value="PTO35763.1"/>
    <property type="molecule type" value="Genomic_DNA"/>
</dbReference>
<evidence type="ECO:0000313" key="7">
    <source>
        <dbReference type="Proteomes" id="UP000244022"/>
    </source>
</evidence>
<evidence type="ECO:0000313" key="5">
    <source>
        <dbReference type="EMBL" id="PTO35763.1"/>
    </source>
</evidence>
<keyword evidence="8" id="KW-1185">Reference proteome</keyword>
<dbReference type="InterPro" id="IPR029063">
    <property type="entry name" value="SAM-dependent_MTases_sf"/>
</dbReference>
<reference evidence="5 7" key="2">
    <citation type="submission" date="2018-03" db="EMBL/GenBank/DDBJ databases">
        <title>Draft genome sequences of four Enterococcus mundtii strains isolated from beef slaughterhouses in Kenya.</title>
        <authorList>
            <person name="Wambui J."/>
            <person name="Stevens M."/>
            <person name="Njage P."/>
            <person name="Stephan R."/>
            <person name="Tasara T."/>
        </authorList>
    </citation>
    <scope>NUCLEOTIDE SEQUENCE [LARGE SCALE GENOMIC DNA]</scope>
    <source>
        <strain evidence="5 7">H18-EM</strain>
    </source>
</reference>
<keyword evidence="4" id="KW-0489">Methyltransferase</keyword>
<sequence length="253" mass="29625">MAYETFAFIYDEVMDDGLYEQWLAFSKRHLPETTKNILELACGTGALAVAFAKDGYNVTGLDLSEEMLMIASQRAYEEEATVQFVEGNMLDLSESGQYQAITCFSDSLCYMQNDQEVQQVFDEVYQALEENGRFLFDVHSVYQIDQVFPEYSYHYQGDDFAFLWDSYTGKEKHSIEHYLTFFVESQEKDGTFTREDELHQERTYPLENYLRMLENSGFAKVEVFADFTDETPNEESRRWFFVAQKEEGEIDEL</sequence>
<evidence type="ECO:0000313" key="4">
    <source>
        <dbReference type="EMBL" id="OTP26782.1"/>
    </source>
</evidence>
<dbReference type="AlphaFoldDB" id="A0A1L8V4I4"/>
<evidence type="ECO:0000259" key="2">
    <source>
        <dbReference type="Pfam" id="PF13649"/>
    </source>
</evidence>
<dbReference type="EMBL" id="BJWA01000003">
    <property type="protein sequence ID" value="GEL79461.1"/>
    <property type="molecule type" value="Genomic_DNA"/>
</dbReference>
<protein>
    <submittedName>
        <fullName evidence="4 5">Methyltransferase</fullName>
    </submittedName>
</protein>
<evidence type="ECO:0000313" key="6">
    <source>
        <dbReference type="Proteomes" id="UP000195024"/>
    </source>
</evidence>
<dbReference type="Proteomes" id="UP000244022">
    <property type="component" value="Unassembled WGS sequence"/>
</dbReference>
<dbReference type="EMBL" id="NGMS01000001">
    <property type="protein sequence ID" value="OTP26782.1"/>
    <property type="molecule type" value="Genomic_DNA"/>
</dbReference>
<reference evidence="4 6" key="1">
    <citation type="submission" date="2017-05" db="EMBL/GenBank/DDBJ databases">
        <title>The Genome Sequence of Enterococcus mundtii 6B1_DIV0119.</title>
        <authorList>
            <consortium name="The Broad Institute Genomics Platform"/>
            <consortium name="The Broad Institute Genomic Center for Infectious Diseases"/>
            <person name="Earl A."/>
            <person name="Manson A."/>
            <person name="Schwartman J."/>
            <person name="Gilmore M."/>
            <person name="Abouelleil A."/>
            <person name="Cao P."/>
            <person name="Chapman S."/>
            <person name="Cusick C."/>
            <person name="Shea T."/>
            <person name="Young S."/>
            <person name="Neafsey D."/>
            <person name="Nusbaum C."/>
            <person name="Birren B."/>
        </authorList>
    </citation>
    <scope>NUCLEOTIDE SEQUENCE [LARGE SCALE GENOMIC DNA]</scope>
    <source>
        <strain evidence="4 6">6B1_DIV0119</strain>
    </source>
</reference>
<reference evidence="3 8" key="3">
    <citation type="submission" date="2019-07" db="EMBL/GenBank/DDBJ databases">
        <title>Whole genome shotgun sequence of Enterococcus mundtii NBRC 100490.</title>
        <authorList>
            <person name="Hosoyama A."/>
            <person name="Uohara A."/>
            <person name="Ohji S."/>
            <person name="Ichikawa N."/>
        </authorList>
    </citation>
    <scope>NUCLEOTIDE SEQUENCE [LARGE SCALE GENOMIC DNA]</scope>
    <source>
        <strain evidence="3 8">NBRC 100490</strain>
    </source>
</reference>
<evidence type="ECO:0000313" key="8">
    <source>
        <dbReference type="Proteomes" id="UP000321175"/>
    </source>
</evidence>
<dbReference type="GeneID" id="60998826"/>
<dbReference type="GO" id="GO:0032259">
    <property type="term" value="P:methylation"/>
    <property type="evidence" value="ECO:0007669"/>
    <property type="project" value="UniProtKB-KW"/>
</dbReference>
<keyword evidence="1 4" id="KW-0808">Transferase</keyword>
<dbReference type="Pfam" id="PF13649">
    <property type="entry name" value="Methyltransf_25"/>
    <property type="match status" value="1"/>
</dbReference>
<feature type="domain" description="Methyltransferase" evidence="2">
    <location>
        <begin position="37"/>
        <end position="132"/>
    </location>
</feature>
<dbReference type="Gene3D" id="3.40.50.150">
    <property type="entry name" value="Vaccinia Virus protein VP39"/>
    <property type="match status" value="1"/>
</dbReference>
<dbReference type="CDD" id="cd02440">
    <property type="entry name" value="AdoMet_MTases"/>
    <property type="match status" value="1"/>
</dbReference>
<gene>
    <name evidence="4" type="ORF">A5802_000499</name>
    <name evidence="5" type="ORF">C6N14_06540</name>
    <name evidence="3" type="ORF">EMU01_06050</name>
</gene>
<name>A0A1L8V4I4_ENTMU</name>
<proteinExistence type="predicted"/>
<evidence type="ECO:0000313" key="3">
    <source>
        <dbReference type="EMBL" id="GEL79461.1"/>
    </source>
</evidence>
<dbReference type="PANTHER" id="PTHR43861">
    <property type="entry name" value="TRANS-ACONITATE 2-METHYLTRANSFERASE-RELATED"/>
    <property type="match status" value="1"/>
</dbReference>
<dbReference type="Gene3D" id="2.20.25.110">
    <property type="entry name" value="S-adenosyl-L-methionine-dependent methyltransferases"/>
    <property type="match status" value="1"/>
</dbReference>
<dbReference type="RefSeq" id="WP_066025699.1">
    <property type="nucleotide sequence ID" value="NZ_BJWA01000003.1"/>
</dbReference>
<dbReference type="Proteomes" id="UP000321175">
    <property type="component" value="Unassembled WGS sequence"/>
</dbReference>
<evidence type="ECO:0000256" key="1">
    <source>
        <dbReference type="ARBA" id="ARBA00022679"/>
    </source>
</evidence>
<dbReference type="Proteomes" id="UP000195024">
    <property type="component" value="Unassembled WGS sequence"/>
</dbReference>